<evidence type="ECO:0000256" key="1">
    <source>
        <dbReference type="ARBA" id="ARBA00022741"/>
    </source>
</evidence>
<dbReference type="SMART" id="SM00382">
    <property type="entry name" value="AAA"/>
    <property type="match status" value="1"/>
</dbReference>
<dbReference type="PANTHER" id="PTHR43038">
    <property type="entry name" value="ATP-BINDING CASSETTE, SUB-FAMILY H, MEMBER 1"/>
    <property type="match status" value="1"/>
</dbReference>
<keyword evidence="2 4" id="KW-0067">ATP-binding</keyword>
<feature type="domain" description="ABC transporter" evidence="3">
    <location>
        <begin position="18"/>
        <end position="240"/>
    </location>
</feature>
<dbReference type="PROSITE" id="PS50893">
    <property type="entry name" value="ABC_TRANSPORTER_2"/>
    <property type="match status" value="1"/>
</dbReference>
<protein>
    <submittedName>
        <fullName evidence="4">ABC transporter ATP-binding protein</fullName>
    </submittedName>
</protein>
<dbReference type="PANTHER" id="PTHR43038:SF3">
    <property type="entry name" value="ABC TRANSPORTER G FAMILY MEMBER 20 ISOFORM X1"/>
    <property type="match status" value="1"/>
</dbReference>
<dbReference type="CDD" id="cd03230">
    <property type="entry name" value="ABC_DR_subfamily_A"/>
    <property type="match status" value="1"/>
</dbReference>
<dbReference type="InterPro" id="IPR003439">
    <property type="entry name" value="ABC_transporter-like_ATP-bd"/>
</dbReference>
<dbReference type="RefSeq" id="WP_302705461.1">
    <property type="nucleotide sequence ID" value="NZ_JAULSC010000001.1"/>
</dbReference>
<dbReference type="Gene3D" id="3.40.50.300">
    <property type="entry name" value="P-loop containing nucleotide triphosphate hydrolases"/>
    <property type="match status" value="1"/>
</dbReference>
<evidence type="ECO:0000313" key="5">
    <source>
        <dbReference type="Proteomes" id="UP001168363"/>
    </source>
</evidence>
<keyword evidence="1" id="KW-0547">Nucleotide-binding</keyword>
<reference evidence="4" key="1">
    <citation type="submission" date="2023-06" db="EMBL/GenBank/DDBJ databases">
        <title>Genome sequence of Nocardioides sp. SOB44.</title>
        <authorList>
            <person name="Zhang G."/>
        </authorList>
    </citation>
    <scope>NUCLEOTIDE SEQUENCE</scope>
    <source>
        <strain evidence="4">SOB44</strain>
    </source>
</reference>
<name>A0ABT8TKH6_9ACTN</name>
<evidence type="ECO:0000313" key="4">
    <source>
        <dbReference type="EMBL" id="MDO3394462.1"/>
    </source>
</evidence>
<dbReference type="SUPFAM" id="SSF52540">
    <property type="entry name" value="P-loop containing nucleoside triphosphate hydrolases"/>
    <property type="match status" value="1"/>
</dbReference>
<dbReference type="Pfam" id="PF00005">
    <property type="entry name" value="ABC_tran"/>
    <property type="match status" value="1"/>
</dbReference>
<accession>A0ABT8TKH6</accession>
<keyword evidence="5" id="KW-1185">Reference proteome</keyword>
<organism evidence="4 5">
    <name type="scientific">Nocardioides cremeus</name>
    <dbReference type="NCBI Taxonomy" id="3058044"/>
    <lineage>
        <taxon>Bacteria</taxon>
        <taxon>Bacillati</taxon>
        <taxon>Actinomycetota</taxon>
        <taxon>Actinomycetes</taxon>
        <taxon>Propionibacteriales</taxon>
        <taxon>Nocardioidaceae</taxon>
        <taxon>Nocardioides</taxon>
    </lineage>
</organism>
<dbReference type="InterPro" id="IPR027417">
    <property type="entry name" value="P-loop_NTPase"/>
</dbReference>
<dbReference type="Proteomes" id="UP001168363">
    <property type="component" value="Unassembled WGS sequence"/>
</dbReference>
<gene>
    <name evidence="4" type="ORF">QWJ41_01885</name>
</gene>
<sequence length="249" mass="26035">MSTSRSQPPDRSVEAPVAEVTGLVVRRGGRTVLAGLDARLGHGVTGLLGPSGSGKTTLMRALVGSQVVSSGSVSVLGHPAGSPAVRGRVGYATQAAGVYDDLTVAQNLAFFARVLRAGAAEVDRVLEVVDLHEQRGQVVARLSGGQRGRVGLALALLGRPELLVLDEPTVGLDPVLRARLWTRFHELAEAGAAVLVSSHVMDEAERCDRLLLVREGRLVADGTPAGLRERTGAGTIEEAFVALVHQEQP</sequence>
<proteinExistence type="predicted"/>
<dbReference type="EMBL" id="JAULSC010000001">
    <property type="protein sequence ID" value="MDO3394462.1"/>
    <property type="molecule type" value="Genomic_DNA"/>
</dbReference>
<evidence type="ECO:0000259" key="3">
    <source>
        <dbReference type="PROSITE" id="PS50893"/>
    </source>
</evidence>
<comment type="caution">
    <text evidence="4">The sequence shown here is derived from an EMBL/GenBank/DDBJ whole genome shotgun (WGS) entry which is preliminary data.</text>
</comment>
<dbReference type="GO" id="GO:0005524">
    <property type="term" value="F:ATP binding"/>
    <property type="evidence" value="ECO:0007669"/>
    <property type="project" value="UniProtKB-KW"/>
</dbReference>
<dbReference type="InterPro" id="IPR003593">
    <property type="entry name" value="AAA+_ATPase"/>
</dbReference>
<evidence type="ECO:0000256" key="2">
    <source>
        <dbReference type="ARBA" id="ARBA00022840"/>
    </source>
</evidence>